<evidence type="ECO:0000259" key="26">
    <source>
        <dbReference type="Pfam" id="PF22924"/>
    </source>
</evidence>
<evidence type="ECO:0000256" key="12">
    <source>
        <dbReference type="ARBA" id="ARBA00036151"/>
    </source>
</evidence>
<dbReference type="InterPro" id="IPR002655">
    <property type="entry name" value="Acyl-CoA_oxidase_C"/>
</dbReference>
<dbReference type="InterPro" id="IPR037069">
    <property type="entry name" value="AcylCoA_DH/ox_N_sf"/>
</dbReference>
<evidence type="ECO:0000256" key="16">
    <source>
        <dbReference type="ARBA" id="ARBA00036750"/>
    </source>
</evidence>
<evidence type="ECO:0000256" key="9">
    <source>
        <dbReference type="ARBA" id="ARBA00023002"/>
    </source>
</evidence>
<dbReference type="PANTHER" id="PTHR10909:SF250">
    <property type="entry name" value="PEROXISOMAL ACYL-COENZYME A OXIDASE 1"/>
    <property type="match status" value="1"/>
</dbReference>
<dbReference type="Gene3D" id="1.10.540.10">
    <property type="entry name" value="Acyl-CoA dehydrogenase/oxidase, N-terminal domain"/>
    <property type="match status" value="1"/>
</dbReference>
<comment type="similarity">
    <text evidence="4 21">Belongs to the acyl-CoA oxidase family.</text>
</comment>
<evidence type="ECO:0000256" key="14">
    <source>
        <dbReference type="ARBA" id="ARBA00036399"/>
    </source>
</evidence>
<evidence type="ECO:0000256" key="4">
    <source>
        <dbReference type="ARBA" id="ARBA00006288"/>
    </source>
</evidence>
<organism evidence="27 28">
    <name type="scientific">Amphiprion percula</name>
    <name type="common">Orange clownfish</name>
    <name type="synonym">Lutjanus percula</name>
    <dbReference type="NCBI Taxonomy" id="161767"/>
    <lineage>
        <taxon>Eukaryota</taxon>
        <taxon>Metazoa</taxon>
        <taxon>Chordata</taxon>
        <taxon>Craniata</taxon>
        <taxon>Vertebrata</taxon>
        <taxon>Euteleostomi</taxon>
        <taxon>Actinopterygii</taxon>
        <taxon>Neopterygii</taxon>
        <taxon>Teleostei</taxon>
        <taxon>Neoteleostei</taxon>
        <taxon>Acanthomorphata</taxon>
        <taxon>Ovalentaria</taxon>
        <taxon>Pomacentridae</taxon>
        <taxon>Amphiprion</taxon>
    </lineage>
</organism>
<evidence type="ECO:0000256" key="6">
    <source>
        <dbReference type="ARBA" id="ARBA00022630"/>
    </source>
</evidence>
<dbReference type="Ensembl" id="ENSAPET00000003648.1">
    <property type="protein sequence ID" value="ENSAPEP00000003565.1"/>
    <property type="gene ID" value="ENSAPEG00000002575.1"/>
</dbReference>
<evidence type="ECO:0000256" key="17">
    <source>
        <dbReference type="ARBA" id="ARBA00036791"/>
    </source>
</evidence>
<dbReference type="FunFam" id="1.10.540.10:FF:000006">
    <property type="entry name" value="Acyl-coenzyme A oxidase"/>
    <property type="match status" value="1"/>
</dbReference>
<dbReference type="InterPro" id="IPR029320">
    <property type="entry name" value="Acyl-CoA_ox_N"/>
</dbReference>
<dbReference type="InterPro" id="IPR009100">
    <property type="entry name" value="AcylCoA_DH/oxidase_NM_dom_sf"/>
</dbReference>
<dbReference type="Pfam" id="PF01756">
    <property type="entry name" value="ACOX"/>
    <property type="match status" value="1"/>
</dbReference>
<dbReference type="SUPFAM" id="SSF47203">
    <property type="entry name" value="Acyl-CoA dehydrogenase C-terminal domain-like"/>
    <property type="match status" value="2"/>
</dbReference>
<dbReference type="GO" id="GO:0033540">
    <property type="term" value="P:fatty acid beta-oxidation using acyl-CoA oxidase"/>
    <property type="evidence" value="ECO:0007669"/>
    <property type="project" value="InterPro"/>
</dbReference>
<evidence type="ECO:0000256" key="13">
    <source>
        <dbReference type="ARBA" id="ARBA00036338"/>
    </source>
</evidence>
<evidence type="ECO:0000256" key="23">
    <source>
        <dbReference type="PIRSR" id="PIRSR000168-2"/>
    </source>
</evidence>
<dbReference type="PANTHER" id="PTHR10909">
    <property type="entry name" value="ELECTRON TRANSPORT OXIDOREDUCTASE"/>
    <property type="match status" value="1"/>
</dbReference>
<comment type="catalytic activity">
    <reaction evidence="20">
        <text>tetradecanoyl-CoA + O2 = (2E)-tetradecenoyl-CoA + H2O2</text>
        <dbReference type="Rhea" id="RHEA:40183"/>
        <dbReference type="ChEBI" id="CHEBI:15379"/>
        <dbReference type="ChEBI" id="CHEBI:16240"/>
        <dbReference type="ChEBI" id="CHEBI:57385"/>
        <dbReference type="ChEBI" id="CHEBI:61405"/>
    </reaction>
    <physiologicalReaction direction="left-to-right" evidence="20">
        <dbReference type="Rhea" id="RHEA:40184"/>
    </physiologicalReaction>
</comment>
<keyword evidence="10" id="KW-0443">Lipid metabolism</keyword>
<keyword evidence="6 21" id="KW-0285">Flavoprotein</keyword>
<reference evidence="27" key="2">
    <citation type="submission" date="2025-08" db="UniProtKB">
        <authorList>
            <consortium name="Ensembl"/>
        </authorList>
    </citation>
    <scope>IDENTIFICATION</scope>
</reference>
<evidence type="ECO:0000256" key="5">
    <source>
        <dbReference type="ARBA" id="ARBA00022553"/>
    </source>
</evidence>
<evidence type="ECO:0000256" key="3">
    <source>
        <dbReference type="ARBA" id="ARBA00004846"/>
    </source>
</evidence>
<dbReference type="FunFam" id="1.20.140.10:FF:000005">
    <property type="entry name" value="Acyl-coenzyme A oxidase"/>
    <property type="match status" value="1"/>
</dbReference>
<dbReference type="GO" id="GO:0000038">
    <property type="term" value="P:very long-chain fatty acid metabolic process"/>
    <property type="evidence" value="ECO:0007669"/>
    <property type="project" value="TreeGrafter"/>
</dbReference>
<dbReference type="GO" id="GO:0005504">
    <property type="term" value="F:fatty acid binding"/>
    <property type="evidence" value="ECO:0007669"/>
    <property type="project" value="InterPro"/>
</dbReference>
<evidence type="ECO:0000256" key="22">
    <source>
        <dbReference type="PIRSR" id="PIRSR000168-1"/>
    </source>
</evidence>
<feature type="domain" description="Acyl-CoA oxidase C-terminal" evidence="24">
    <location>
        <begin position="479"/>
        <end position="657"/>
    </location>
</feature>
<evidence type="ECO:0000313" key="27">
    <source>
        <dbReference type="Ensembl" id="ENSAPEP00000003565.1"/>
    </source>
</evidence>
<keyword evidence="11" id="KW-0576">Peroxisome</keyword>
<comment type="catalytic activity">
    <reaction evidence="12">
        <text>decanoyl-CoA + O2 = (2E)-decenoyl-CoA + H2O2</text>
        <dbReference type="Rhea" id="RHEA:40179"/>
        <dbReference type="ChEBI" id="CHEBI:15379"/>
        <dbReference type="ChEBI" id="CHEBI:16240"/>
        <dbReference type="ChEBI" id="CHEBI:61406"/>
        <dbReference type="ChEBI" id="CHEBI:61430"/>
    </reaction>
    <physiologicalReaction direction="left-to-right" evidence="12">
        <dbReference type="Rhea" id="RHEA:40180"/>
    </physiologicalReaction>
</comment>
<dbReference type="Gene3D" id="1.20.140.10">
    <property type="entry name" value="Butyryl-CoA Dehydrogenase, subunit A, domain 3"/>
    <property type="match status" value="2"/>
</dbReference>
<dbReference type="GeneTree" id="ENSGT00940000157287"/>
<dbReference type="FunFam" id="1.20.140.10:FF:000007">
    <property type="entry name" value="Acyl-coenzyme A oxidase"/>
    <property type="match status" value="1"/>
</dbReference>
<dbReference type="SUPFAM" id="SSF56645">
    <property type="entry name" value="Acyl-CoA dehydrogenase NM domain-like"/>
    <property type="match status" value="1"/>
</dbReference>
<comment type="catalytic activity">
    <reaction evidence="15">
        <text>(5Z,8Z,11Z,14Z,17Z)-eicosapentaenoyl-CoA + O2 = (2E,5Z,8Z,11Z,14Z,17Z)-eicosahexaenoyl-CoA + H2O2</text>
        <dbReference type="Rhea" id="RHEA:69643"/>
        <dbReference type="ChEBI" id="CHEBI:15379"/>
        <dbReference type="ChEBI" id="CHEBI:16240"/>
        <dbReference type="ChEBI" id="CHEBI:73862"/>
        <dbReference type="ChEBI" id="CHEBI:187901"/>
    </reaction>
    <physiologicalReaction direction="left-to-right" evidence="15">
        <dbReference type="Rhea" id="RHEA:69644"/>
    </physiologicalReaction>
</comment>
<reference evidence="27" key="3">
    <citation type="submission" date="2025-09" db="UniProtKB">
        <authorList>
            <consortium name="Ensembl"/>
        </authorList>
    </citation>
    <scope>IDENTIFICATION</scope>
</reference>
<dbReference type="FunFam" id="2.40.110.10:FF:000003">
    <property type="entry name" value="Acyl-coenzyme A oxidase"/>
    <property type="match status" value="1"/>
</dbReference>
<evidence type="ECO:0000256" key="21">
    <source>
        <dbReference type="PIRNR" id="PIRNR000168"/>
    </source>
</evidence>
<keyword evidence="9" id="KW-0560">Oxidoreductase</keyword>
<dbReference type="GO" id="GO:0055088">
    <property type="term" value="P:lipid homeostasis"/>
    <property type="evidence" value="ECO:0007669"/>
    <property type="project" value="TreeGrafter"/>
</dbReference>
<feature type="binding site" evidence="23">
    <location>
        <position position="178"/>
    </location>
    <ligand>
        <name>FAD</name>
        <dbReference type="ChEBI" id="CHEBI:57692"/>
    </ligand>
</feature>
<dbReference type="OMA" id="AHAQYMV"/>
<dbReference type="AlphaFoldDB" id="A0A3P8RV82"/>
<evidence type="ECO:0000256" key="20">
    <source>
        <dbReference type="ARBA" id="ARBA00048946"/>
    </source>
</evidence>
<evidence type="ECO:0000259" key="25">
    <source>
        <dbReference type="Pfam" id="PF14749"/>
    </source>
</evidence>
<dbReference type="GO" id="GO:0071949">
    <property type="term" value="F:FAD binding"/>
    <property type="evidence" value="ECO:0007669"/>
    <property type="project" value="InterPro"/>
</dbReference>
<feature type="active site" description="Proton acceptor" evidence="22">
    <location>
        <position position="421"/>
    </location>
</feature>
<dbReference type="InterPro" id="IPR046373">
    <property type="entry name" value="Acyl-CoA_Oxase/DH_mid-dom_sf"/>
</dbReference>
<comment type="pathway">
    <text evidence="3">Lipid metabolism; peroxisomal fatty acid beta-oxidation.</text>
</comment>
<evidence type="ECO:0000256" key="8">
    <source>
        <dbReference type="ARBA" id="ARBA00022832"/>
    </source>
</evidence>
<sequence length="661" mass="74255">MNPDIARERENATFDVNKLTNILDGGPEKTARRREIESLVFSDPDFKEDDPNFLSRSERYDQAVRKSVQMILKLREYGIADPEEIQHYKSCVHPDRPEPLDLHLGMFLPTLLNQATPEQMDRFFMPAWNLEIIGTYAQTEMGHGTHLRGLETTATYDPATQEFVLNSPTVSSIKWWPGGLGKTSNYAIVLAQLYSLGNCHGLHAFIVQIRDISTHKPLPGIVVGDIGPKFGFHEVDNGFLKLENVRIPRENMLMKYSKVEPDGSYVKPPSAKLTYGTMVFIRSMIVGASAVALAKASTIAIRYSAVRHQSEIRAGEPEPQILDYQTQQYKLFPLLAMAYAFKFVGQYMKQTYHRISEDINHGNFSELPELHALSAGLKAFTTWETNSAIEVCRMSCGGHGYSQSSALPDIYVDFTPTCTYEGENSVMMLQTARYLVKSYRQAKAGQRLSGIVSYLNEAQNRGVQPQPVAARPTVVDVNDLSSLVEVYKLRAAILVDLAAKSIQQELQRRKSQEDAWNNSAIDLVRASDAHCHYVVVKLFADKLGEVGDTAIHSVLSTLALLYALHGITKNSGDFLQAGLLSVPQVMQISLRIKELLSQLRRNAVALVDAFDIHDKKLNSVLGRYDGNVYEHMFEWARRSPLNATEVHESFHKYLKPLRSNL</sequence>
<dbReference type="Pfam" id="PF14749">
    <property type="entry name" value="Acyl-CoA_ox_N"/>
    <property type="match status" value="1"/>
</dbReference>
<feature type="domain" description="Acyl-CoA oxidase C-alpha1" evidence="26">
    <location>
        <begin position="275"/>
        <end position="436"/>
    </location>
</feature>
<dbReference type="PIRSF" id="PIRSF000168">
    <property type="entry name" value="Acyl-CoA_oxidase"/>
    <property type="match status" value="1"/>
</dbReference>
<dbReference type="CDD" id="cd01150">
    <property type="entry name" value="AXO"/>
    <property type="match status" value="1"/>
</dbReference>
<keyword evidence="5" id="KW-0597">Phosphoprotein</keyword>
<comment type="catalytic activity">
    <reaction evidence="17">
        <text>dodecanoyl-CoA + O2 = (2E)-dodecenoyl-CoA + H2O2</text>
        <dbReference type="Rhea" id="RHEA:40171"/>
        <dbReference type="ChEBI" id="CHEBI:15379"/>
        <dbReference type="ChEBI" id="CHEBI:16240"/>
        <dbReference type="ChEBI" id="CHEBI:57330"/>
        <dbReference type="ChEBI" id="CHEBI:57375"/>
    </reaction>
    <physiologicalReaction direction="left-to-right" evidence="17">
        <dbReference type="Rhea" id="RHEA:40172"/>
    </physiologicalReaction>
</comment>
<evidence type="ECO:0000256" key="7">
    <source>
        <dbReference type="ARBA" id="ARBA00022827"/>
    </source>
</evidence>
<dbReference type="GO" id="GO:0005777">
    <property type="term" value="C:peroxisome"/>
    <property type="evidence" value="ECO:0007669"/>
    <property type="project" value="UniProtKB-SubCell"/>
</dbReference>
<keyword evidence="28" id="KW-1185">Reference proteome</keyword>
<dbReference type="Proteomes" id="UP000265080">
    <property type="component" value="Chromosome 3"/>
</dbReference>
<protein>
    <recommendedName>
        <fullName evidence="21">Acyl-coenzyme A oxidase</fullName>
    </recommendedName>
</protein>
<comment type="subcellular location">
    <subcellularLocation>
        <location evidence="2">Peroxisome</location>
    </subcellularLocation>
</comment>
<evidence type="ECO:0000256" key="11">
    <source>
        <dbReference type="ARBA" id="ARBA00023140"/>
    </source>
</evidence>
<keyword evidence="8" id="KW-0276">Fatty acid metabolism</keyword>
<keyword evidence="7 21" id="KW-0274">FAD</keyword>
<evidence type="ECO:0000313" key="28">
    <source>
        <dbReference type="Proteomes" id="UP000265080"/>
    </source>
</evidence>
<evidence type="ECO:0000256" key="15">
    <source>
        <dbReference type="ARBA" id="ARBA00036444"/>
    </source>
</evidence>
<evidence type="ECO:0000256" key="10">
    <source>
        <dbReference type="ARBA" id="ARBA00023098"/>
    </source>
</evidence>
<comment type="catalytic activity">
    <reaction evidence="18">
        <text>octanoyl-CoA + O2 = (2E)-octenoyl-CoA + H2O2</text>
        <dbReference type="Rhea" id="RHEA:40175"/>
        <dbReference type="ChEBI" id="CHEBI:15379"/>
        <dbReference type="ChEBI" id="CHEBI:16240"/>
        <dbReference type="ChEBI" id="CHEBI:57386"/>
        <dbReference type="ChEBI" id="CHEBI:62242"/>
    </reaction>
    <physiologicalReaction direction="left-to-right" evidence="18">
        <dbReference type="Rhea" id="RHEA:40176"/>
    </physiologicalReaction>
</comment>
<dbReference type="Pfam" id="PF22924">
    <property type="entry name" value="ACOX_C_alpha1"/>
    <property type="match status" value="1"/>
</dbReference>
<comment type="cofactor">
    <cofactor evidence="1">
        <name>FAD</name>
        <dbReference type="ChEBI" id="CHEBI:57692"/>
    </cofactor>
</comment>
<accession>A0A3P8RV82</accession>
<evidence type="ECO:0000256" key="1">
    <source>
        <dbReference type="ARBA" id="ARBA00001974"/>
    </source>
</evidence>
<comment type="catalytic activity">
    <reaction evidence="14">
        <text>hexanoyl-CoA + O2 = (2E)-hexenoyl-CoA + H2O2</text>
        <dbReference type="Rhea" id="RHEA:40311"/>
        <dbReference type="ChEBI" id="CHEBI:15379"/>
        <dbReference type="ChEBI" id="CHEBI:16240"/>
        <dbReference type="ChEBI" id="CHEBI:62077"/>
        <dbReference type="ChEBI" id="CHEBI:62620"/>
    </reaction>
    <physiologicalReaction direction="left-to-right" evidence="14">
        <dbReference type="Rhea" id="RHEA:40312"/>
    </physiologicalReaction>
</comment>
<proteinExistence type="inferred from homology"/>
<evidence type="ECO:0000256" key="2">
    <source>
        <dbReference type="ARBA" id="ARBA00004275"/>
    </source>
</evidence>
<comment type="catalytic activity">
    <reaction evidence="16">
        <text>glutaryl-CoA + O2 = (2E)-glutaconyl-CoA + H2O2</text>
        <dbReference type="Rhea" id="RHEA:40315"/>
        <dbReference type="ChEBI" id="CHEBI:15379"/>
        <dbReference type="ChEBI" id="CHEBI:16240"/>
        <dbReference type="ChEBI" id="CHEBI:57353"/>
        <dbReference type="ChEBI" id="CHEBI:57378"/>
    </reaction>
    <physiologicalReaction direction="left-to-right" evidence="16">
        <dbReference type="Rhea" id="RHEA:40316"/>
    </physiologicalReaction>
</comment>
<dbReference type="STRING" id="161767.ENSAPEP00000003565"/>
<reference evidence="27 28" key="1">
    <citation type="submission" date="2018-03" db="EMBL/GenBank/DDBJ databases">
        <title>Finding Nemo's genes: A chromosome-scale reference assembly of the genome of the orange clownfish Amphiprion percula.</title>
        <authorList>
            <person name="Lehmann R."/>
        </authorList>
    </citation>
    <scope>NUCLEOTIDE SEQUENCE</scope>
</reference>
<evidence type="ECO:0000256" key="18">
    <source>
        <dbReference type="ARBA" id="ARBA00048334"/>
    </source>
</evidence>
<comment type="catalytic activity">
    <reaction evidence="19">
        <text>octadecanoyl-CoA + O2 = (2E)-octadecenoyl-CoA + H2O2</text>
        <dbReference type="Rhea" id="RHEA:38971"/>
        <dbReference type="ChEBI" id="CHEBI:15379"/>
        <dbReference type="ChEBI" id="CHEBI:16240"/>
        <dbReference type="ChEBI" id="CHEBI:57394"/>
        <dbReference type="ChEBI" id="CHEBI:71412"/>
    </reaction>
    <physiologicalReaction direction="left-to-right" evidence="19">
        <dbReference type="Rhea" id="RHEA:38972"/>
    </physiologicalReaction>
</comment>
<dbReference type="InterPro" id="IPR036250">
    <property type="entry name" value="AcylCo_DH-like_C"/>
</dbReference>
<name>A0A3P8RV82_AMPPE</name>
<feature type="binding site" evidence="23">
    <location>
        <position position="139"/>
    </location>
    <ligand>
        <name>FAD</name>
        <dbReference type="ChEBI" id="CHEBI:57692"/>
    </ligand>
</feature>
<dbReference type="InterPro" id="IPR012258">
    <property type="entry name" value="Acyl-CoA_oxidase"/>
</dbReference>
<feature type="domain" description="Acyl-coenzyme A oxidase N-terminal" evidence="25">
    <location>
        <begin position="15"/>
        <end position="133"/>
    </location>
</feature>
<comment type="catalytic activity">
    <reaction evidence="13">
        <text>(6Z,9Z,12Z,15Z,18Z,21Z)-tetracosahexaenoyl-CoA + O2 = (2E,6Z,9Z,12Z,15Z,18Z,21Z)-tetracosaheptaenoyl-CoA + H2O2</text>
        <dbReference type="Rhea" id="RHEA:39119"/>
        <dbReference type="ChEBI" id="CHEBI:15379"/>
        <dbReference type="ChEBI" id="CHEBI:16240"/>
        <dbReference type="ChEBI" id="CHEBI:74086"/>
        <dbReference type="ChEBI" id="CHEBI:76360"/>
    </reaction>
    <physiologicalReaction direction="left-to-right" evidence="13">
        <dbReference type="Rhea" id="RHEA:39120"/>
    </physiologicalReaction>
</comment>
<dbReference type="GO" id="GO:0003997">
    <property type="term" value="F:acyl-CoA oxidase activity"/>
    <property type="evidence" value="ECO:0007669"/>
    <property type="project" value="InterPro"/>
</dbReference>
<evidence type="ECO:0000259" key="24">
    <source>
        <dbReference type="Pfam" id="PF01756"/>
    </source>
</evidence>
<dbReference type="InterPro" id="IPR034171">
    <property type="entry name" value="ACO"/>
</dbReference>
<dbReference type="Gene3D" id="2.40.110.10">
    <property type="entry name" value="Butyryl-CoA Dehydrogenase, subunit A, domain 2"/>
    <property type="match status" value="1"/>
</dbReference>
<evidence type="ECO:0000256" key="19">
    <source>
        <dbReference type="ARBA" id="ARBA00048450"/>
    </source>
</evidence>
<dbReference type="InterPro" id="IPR055060">
    <property type="entry name" value="ACOX_C_alpha1"/>
</dbReference>